<proteinExistence type="predicted"/>
<dbReference type="OrthoDB" id="5496839at2"/>
<dbReference type="Gene3D" id="1.10.357.140">
    <property type="entry name" value="UbiA prenyltransferase"/>
    <property type="match status" value="1"/>
</dbReference>
<feature type="transmembrane region" description="Helical" evidence="1">
    <location>
        <begin position="160"/>
        <end position="180"/>
    </location>
</feature>
<feature type="transmembrane region" description="Helical" evidence="1">
    <location>
        <begin position="100"/>
        <end position="122"/>
    </location>
</feature>
<gene>
    <name evidence="2" type="ORF">DMH04_26820</name>
</gene>
<reference evidence="2 3" key="1">
    <citation type="submission" date="2018-05" db="EMBL/GenBank/DDBJ databases">
        <title>Evolution of GPA BGCs.</title>
        <authorList>
            <person name="Waglechner N."/>
            <person name="Wright G.D."/>
        </authorList>
    </citation>
    <scope>NUCLEOTIDE SEQUENCE [LARGE SCALE GENOMIC DNA]</scope>
    <source>
        <strain evidence="2 3">A82846</strain>
    </source>
</reference>
<evidence type="ECO:0000313" key="2">
    <source>
        <dbReference type="EMBL" id="RSM81961.1"/>
    </source>
</evidence>
<feature type="transmembrane region" description="Helical" evidence="1">
    <location>
        <begin position="128"/>
        <end position="148"/>
    </location>
</feature>
<evidence type="ECO:0008006" key="4">
    <source>
        <dbReference type="Google" id="ProtNLM"/>
    </source>
</evidence>
<feature type="transmembrane region" description="Helical" evidence="1">
    <location>
        <begin position="58"/>
        <end position="79"/>
    </location>
</feature>
<dbReference type="Proteomes" id="UP000287547">
    <property type="component" value="Unassembled WGS sequence"/>
</dbReference>
<accession>A0A428Z5A6</accession>
<feature type="transmembrane region" description="Helical" evidence="1">
    <location>
        <begin position="192"/>
        <end position="211"/>
    </location>
</feature>
<feature type="transmembrane region" description="Helical" evidence="1">
    <location>
        <begin position="232"/>
        <end position="253"/>
    </location>
</feature>
<dbReference type="AlphaFoldDB" id="A0A428Z5A6"/>
<keyword evidence="1" id="KW-1133">Transmembrane helix</keyword>
<protein>
    <recommendedName>
        <fullName evidence="4">4-hydroxybenzoate polyprenyltransferase</fullName>
    </recommendedName>
</protein>
<evidence type="ECO:0000256" key="1">
    <source>
        <dbReference type="SAM" id="Phobius"/>
    </source>
</evidence>
<keyword evidence="1" id="KW-0812">Transmembrane</keyword>
<comment type="caution">
    <text evidence="2">The sequence shown here is derived from an EMBL/GenBank/DDBJ whole genome shotgun (WGS) entry which is preliminary data.</text>
</comment>
<dbReference type="InterPro" id="IPR044878">
    <property type="entry name" value="UbiA_sf"/>
</dbReference>
<feature type="transmembrane region" description="Helical" evidence="1">
    <location>
        <begin position="293"/>
        <end position="313"/>
    </location>
</feature>
<organism evidence="2 3">
    <name type="scientific">Kibdelosporangium aridum</name>
    <dbReference type="NCBI Taxonomy" id="2030"/>
    <lineage>
        <taxon>Bacteria</taxon>
        <taxon>Bacillati</taxon>
        <taxon>Actinomycetota</taxon>
        <taxon>Actinomycetes</taxon>
        <taxon>Pseudonocardiales</taxon>
        <taxon>Pseudonocardiaceae</taxon>
        <taxon>Kibdelosporangium</taxon>
    </lineage>
</organism>
<sequence length="314" mass="33597">MAGGDHVSTAQLGAGQVLARLGRFVLTMFRPHIYATYGVLWTLALEGSAVLLSGTAPAWAPSWGTAVRVTSVVLALLFMRMLDEQKDLDYDRVYNPDRPLVTGAISATELRGAMLFIAILVAGLNATVSVESVLLVLAGLGYGLLLVVLERWSARIRDSLIWNLLVTYPVQLVLSGYVYGSLVSTGVVTADWPVLPLLMLFACVFLHFEFARKTMWRGEPGARLYSSVLGPVRSAGVAIALAAAAGVLALMLFRPWHVAGGAAIAAWAPCLMPALAALGGWSFLVRRRPSWPLAPAMCFVLGMFVSLVAQAAAR</sequence>
<feature type="transmembrane region" description="Helical" evidence="1">
    <location>
        <begin position="259"/>
        <end position="281"/>
    </location>
</feature>
<dbReference type="RefSeq" id="WP_051795745.1">
    <property type="nucleotide sequence ID" value="NZ_QHKI01000024.1"/>
</dbReference>
<name>A0A428Z5A6_KIBAR</name>
<feature type="transmembrane region" description="Helical" evidence="1">
    <location>
        <begin position="33"/>
        <end position="52"/>
    </location>
</feature>
<dbReference type="EMBL" id="QHKI01000024">
    <property type="protein sequence ID" value="RSM81961.1"/>
    <property type="molecule type" value="Genomic_DNA"/>
</dbReference>
<keyword evidence="1" id="KW-0472">Membrane</keyword>
<evidence type="ECO:0000313" key="3">
    <source>
        <dbReference type="Proteomes" id="UP000287547"/>
    </source>
</evidence>